<protein>
    <submittedName>
        <fullName evidence="1">Uncharacterized protein</fullName>
    </submittedName>
</protein>
<proteinExistence type="predicted"/>
<sequence length="167" mass="20000">MKTLITDRTELDVIEAKKNPSATDYKKGNYNFTDLNRLEEWCSYLQKKFNDNGYKLNLNLKLKYYTYEELKKFKYSDLKEMLFIELKHGNWGMTDIPTLTEINRIRDNIQTLKNNLMTRSTLTIVKNNTMNYNQANILEQILFELDELFTLYEKSLRYCGTFYCGEE</sequence>
<organism evidence="1">
    <name type="scientific">Siphoviridae sp. ctGQT3</name>
    <dbReference type="NCBI Taxonomy" id="2825412"/>
    <lineage>
        <taxon>Viruses</taxon>
        <taxon>Duplodnaviria</taxon>
        <taxon>Heunggongvirae</taxon>
        <taxon>Uroviricota</taxon>
        <taxon>Caudoviricetes</taxon>
    </lineage>
</organism>
<dbReference type="EMBL" id="BK016071">
    <property type="protein sequence ID" value="DAF92727.1"/>
    <property type="molecule type" value="Genomic_DNA"/>
</dbReference>
<reference evidence="1" key="1">
    <citation type="journal article" date="2021" name="Proc. Natl. Acad. Sci. U.S.A.">
        <title>A Catalog of Tens of Thousands of Viruses from Human Metagenomes Reveals Hidden Associations with Chronic Diseases.</title>
        <authorList>
            <person name="Tisza M.J."/>
            <person name="Buck C.B."/>
        </authorList>
    </citation>
    <scope>NUCLEOTIDE SEQUENCE</scope>
    <source>
        <strain evidence="1">CtGQT3</strain>
    </source>
</reference>
<evidence type="ECO:0000313" key="1">
    <source>
        <dbReference type="EMBL" id="DAF92727.1"/>
    </source>
</evidence>
<accession>A0A8S5UDZ5</accession>
<name>A0A8S5UDZ5_9CAUD</name>